<feature type="domain" description="Alpha/beta hydrolase fold-3" evidence="3">
    <location>
        <begin position="113"/>
        <end position="321"/>
    </location>
</feature>
<reference evidence="4 5" key="1">
    <citation type="submission" date="2024-09" db="EMBL/GenBank/DDBJ databases">
        <authorList>
            <person name="Sun Q."/>
            <person name="Mori K."/>
        </authorList>
    </citation>
    <scope>NUCLEOTIDE SEQUENCE [LARGE SCALE GENOMIC DNA]</scope>
    <source>
        <strain evidence="4 5">NCAIM B.02415</strain>
    </source>
</reference>
<dbReference type="PANTHER" id="PTHR48081">
    <property type="entry name" value="AB HYDROLASE SUPERFAMILY PROTEIN C4A8.06C"/>
    <property type="match status" value="1"/>
</dbReference>
<proteinExistence type="predicted"/>
<feature type="chain" id="PRO_5047341547" evidence="2">
    <location>
        <begin position="25"/>
        <end position="348"/>
    </location>
</feature>
<keyword evidence="1 4" id="KW-0378">Hydrolase</keyword>
<dbReference type="InterPro" id="IPR029058">
    <property type="entry name" value="AB_hydrolase_fold"/>
</dbReference>
<name>A0ABV6L473_9SPHI</name>
<gene>
    <name evidence="4" type="ORF">ACFFGT_08640</name>
</gene>
<dbReference type="Pfam" id="PF07859">
    <property type="entry name" value="Abhydrolase_3"/>
    <property type="match status" value="1"/>
</dbReference>
<evidence type="ECO:0000313" key="5">
    <source>
        <dbReference type="Proteomes" id="UP001589828"/>
    </source>
</evidence>
<feature type="signal peptide" evidence="2">
    <location>
        <begin position="1"/>
        <end position="24"/>
    </location>
</feature>
<comment type="caution">
    <text evidence="4">The sequence shown here is derived from an EMBL/GenBank/DDBJ whole genome shotgun (WGS) entry which is preliminary data.</text>
</comment>
<dbReference type="EMBL" id="JBHLTS010000020">
    <property type="protein sequence ID" value="MFC0514264.1"/>
    <property type="molecule type" value="Genomic_DNA"/>
</dbReference>
<dbReference type="Gene3D" id="3.40.50.1820">
    <property type="entry name" value="alpha/beta hydrolase"/>
    <property type="match status" value="1"/>
</dbReference>
<evidence type="ECO:0000256" key="1">
    <source>
        <dbReference type="ARBA" id="ARBA00022801"/>
    </source>
</evidence>
<sequence length="348" mass="37917">MKTQNFIKTVLLLLAATLSFKLSAQTIDAAKDPRIDPQVREFLQKLNDAGKGQTPIYKLPGTGPADALTALQNQTQVDMSGIEVTEKDITQEGVAVHIHIVKPEGASAKLPVVVFYHGGVWLVGNYENHKRLVRDIVVGTGFAAVFVDYSLLPGSKYPTQINQAYAALTWVAAHGEEIGVDPTRMAIAGNSVGGNMAAAIALMAKDKNGPALRMEVLLYPAVGADFNTGSYKTYANGRFLSKDFMEFGYNLYTPNLQTRKEIYAVPMAATIDQLKGLPRTIIQTDDNDPLRDEGEAYGRKLLEAGVDCSVTRYMNLIHDFQVLNAINNVPGVKASIRQVCTELKDALK</sequence>
<evidence type="ECO:0000313" key="4">
    <source>
        <dbReference type="EMBL" id="MFC0514264.1"/>
    </source>
</evidence>
<dbReference type="InterPro" id="IPR013094">
    <property type="entry name" value="AB_hydrolase_3"/>
</dbReference>
<accession>A0ABV6L473</accession>
<evidence type="ECO:0000256" key="2">
    <source>
        <dbReference type="SAM" id="SignalP"/>
    </source>
</evidence>
<dbReference type="PANTHER" id="PTHR48081:SF8">
    <property type="entry name" value="ALPHA_BETA HYDROLASE FOLD-3 DOMAIN-CONTAINING PROTEIN-RELATED"/>
    <property type="match status" value="1"/>
</dbReference>
<dbReference type="Proteomes" id="UP001589828">
    <property type="component" value="Unassembled WGS sequence"/>
</dbReference>
<keyword evidence="5" id="KW-1185">Reference proteome</keyword>
<dbReference type="SUPFAM" id="SSF53474">
    <property type="entry name" value="alpha/beta-Hydrolases"/>
    <property type="match status" value="1"/>
</dbReference>
<dbReference type="GO" id="GO:0016787">
    <property type="term" value="F:hydrolase activity"/>
    <property type="evidence" value="ECO:0007669"/>
    <property type="project" value="UniProtKB-KW"/>
</dbReference>
<protein>
    <submittedName>
        <fullName evidence="4">Alpha/beta hydrolase</fullName>
    </submittedName>
</protein>
<keyword evidence="2" id="KW-0732">Signal</keyword>
<organism evidence="4 5">
    <name type="scientific">Mucilaginibacter angelicae</name>
    <dbReference type="NCBI Taxonomy" id="869718"/>
    <lineage>
        <taxon>Bacteria</taxon>
        <taxon>Pseudomonadati</taxon>
        <taxon>Bacteroidota</taxon>
        <taxon>Sphingobacteriia</taxon>
        <taxon>Sphingobacteriales</taxon>
        <taxon>Sphingobacteriaceae</taxon>
        <taxon>Mucilaginibacter</taxon>
    </lineage>
</organism>
<dbReference type="InterPro" id="IPR050300">
    <property type="entry name" value="GDXG_lipolytic_enzyme"/>
</dbReference>
<dbReference type="RefSeq" id="WP_377022117.1">
    <property type="nucleotide sequence ID" value="NZ_JBHLTS010000020.1"/>
</dbReference>
<evidence type="ECO:0000259" key="3">
    <source>
        <dbReference type="Pfam" id="PF07859"/>
    </source>
</evidence>